<dbReference type="RefSeq" id="WP_109683508.1">
    <property type="nucleotide sequence ID" value="NZ_QGGP01000015.1"/>
</dbReference>
<organism evidence="1 2">
    <name type="scientific">Xanthomarina spongicola</name>
    <dbReference type="NCBI Taxonomy" id="570520"/>
    <lineage>
        <taxon>Bacteria</taxon>
        <taxon>Pseudomonadati</taxon>
        <taxon>Bacteroidota</taxon>
        <taxon>Flavobacteriia</taxon>
        <taxon>Flavobacteriales</taxon>
        <taxon>Flavobacteriaceae</taxon>
        <taxon>Xanthomarina</taxon>
    </lineage>
</organism>
<keyword evidence="2" id="KW-1185">Reference proteome</keyword>
<gene>
    <name evidence="1" type="ORF">LX78_02937</name>
</gene>
<dbReference type="AlphaFoldDB" id="A0A316DF94"/>
<evidence type="ECO:0000313" key="1">
    <source>
        <dbReference type="EMBL" id="PWK16881.1"/>
    </source>
</evidence>
<dbReference type="Proteomes" id="UP000245430">
    <property type="component" value="Unassembled WGS sequence"/>
</dbReference>
<protein>
    <submittedName>
        <fullName evidence="1">Uncharacterized protein</fullName>
    </submittedName>
</protein>
<name>A0A316DF94_9FLAO</name>
<sequence>MSYWNKNSLSTNTRNEYSALLIELVELNNDKQWLEHFHNLKLGWDLPGGGMGSLNDWSPSYENDIEYAWFNLLYRITHKLLTEKLESVFIKDDYSIKNRNEVNILKCSNCNQKFQHPRIFENHIATFYYFKNFSKFVEQKMLKDFTNPNFSYKNLEARYLRENLESEYRKNDIILFDFLKNQRICPKCDTKIEIEHIDYAIVEKENKFELKRIKPVANTV</sequence>
<comment type="caution">
    <text evidence="1">The sequence shown here is derived from an EMBL/GenBank/DDBJ whole genome shotgun (WGS) entry which is preliminary data.</text>
</comment>
<accession>A0A316DF94</accession>
<reference evidence="1 2" key="1">
    <citation type="submission" date="2018-05" db="EMBL/GenBank/DDBJ databases">
        <title>Genomic Encyclopedia of Archaeal and Bacterial Type Strains, Phase II (KMG-II): from individual species to whole genera.</title>
        <authorList>
            <person name="Goeker M."/>
        </authorList>
    </citation>
    <scope>NUCLEOTIDE SEQUENCE [LARGE SCALE GENOMIC DNA]</scope>
    <source>
        <strain evidence="1 2">DSM 22637</strain>
    </source>
</reference>
<evidence type="ECO:0000313" key="2">
    <source>
        <dbReference type="Proteomes" id="UP000245430"/>
    </source>
</evidence>
<proteinExistence type="predicted"/>
<dbReference type="EMBL" id="QGGP01000015">
    <property type="protein sequence ID" value="PWK16881.1"/>
    <property type="molecule type" value="Genomic_DNA"/>
</dbReference>
<dbReference type="OrthoDB" id="9786141at2"/>